<dbReference type="GO" id="GO:0006508">
    <property type="term" value="P:proteolysis"/>
    <property type="evidence" value="ECO:0007669"/>
    <property type="project" value="UniProtKB-KW"/>
</dbReference>
<evidence type="ECO:0000313" key="10">
    <source>
        <dbReference type="EMBL" id="AHV99530.1"/>
    </source>
</evidence>
<dbReference type="eggNOG" id="COG1404">
    <property type="taxonomic scope" value="Bacteria"/>
</dbReference>
<feature type="domain" description="Peptidase S8/S53" evidence="9">
    <location>
        <begin position="161"/>
        <end position="480"/>
    </location>
</feature>
<dbReference type="PATRIC" id="fig|1268072.3.peg.4789"/>
<evidence type="ECO:0000256" key="1">
    <source>
        <dbReference type="ARBA" id="ARBA00011073"/>
    </source>
</evidence>
<evidence type="ECO:0000256" key="8">
    <source>
        <dbReference type="SAM" id="SignalP"/>
    </source>
</evidence>
<evidence type="ECO:0000256" key="4">
    <source>
        <dbReference type="ARBA" id="ARBA00022825"/>
    </source>
</evidence>
<dbReference type="PANTHER" id="PTHR43806:SF11">
    <property type="entry name" value="CEREVISIN-RELATED"/>
    <property type="match status" value="1"/>
</dbReference>
<accession>X4ZSV4</accession>
<dbReference type="EMBL" id="CP004078">
    <property type="protein sequence ID" value="AHV99530.1"/>
    <property type="molecule type" value="Genomic_DNA"/>
</dbReference>
<dbReference type="PROSITE" id="PS00136">
    <property type="entry name" value="SUBTILASE_ASP"/>
    <property type="match status" value="1"/>
</dbReference>
<reference evidence="10 11" key="1">
    <citation type="journal article" date="2014" name="PLoS Genet.">
        <title>Comparative Genomic Analysis of N2-Fixing and Non-N2-Fixing Paenibacillus spp.: Organization, Evolution and Expression of the Nitrogen Fixation Genes.</title>
        <authorList>
            <person name="Xie J.B."/>
            <person name="Du Z."/>
            <person name="Bai L."/>
            <person name="Tian C."/>
            <person name="Zhang Y."/>
            <person name="Xie J.Y."/>
            <person name="Wang T."/>
            <person name="Liu X."/>
            <person name="Chen X."/>
            <person name="Cheng Q."/>
            <person name="Chen S."/>
            <person name="Li J."/>
        </authorList>
    </citation>
    <scope>NUCLEOTIDE SEQUENCE [LARGE SCALE GENOMIC DNA]</scope>
    <source>
        <strain evidence="10 11">T27</strain>
    </source>
</reference>
<name>X4ZSV4_9BACL</name>
<evidence type="ECO:0000256" key="5">
    <source>
        <dbReference type="PIRSR" id="PIRSR615500-1"/>
    </source>
</evidence>
<dbReference type="PROSITE" id="PS00138">
    <property type="entry name" value="SUBTILASE_SER"/>
    <property type="match status" value="1"/>
</dbReference>
<evidence type="ECO:0000313" key="11">
    <source>
        <dbReference type="Proteomes" id="UP000019772"/>
    </source>
</evidence>
<evidence type="ECO:0000256" key="6">
    <source>
        <dbReference type="PROSITE-ProRule" id="PRU01240"/>
    </source>
</evidence>
<dbReference type="PANTHER" id="PTHR43806">
    <property type="entry name" value="PEPTIDASE S8"/>
    <property type="match status" value="1"/>
</dbReference>
<dbReference type="InterPro" id="IPR050131">
    <property type="entry name" value="Peptidase_S8_subtilisin-like"/>
</dbReference>
<dbReference type="PRINTS" id="PR01779">
    <property type="entry name" value="LANTIPROCESS"/>
</dbReference>
<feature type="active site" description="Charge relay system" evidence="5 6">
    <location>
        <position position="210"/>
    </location>
</feature>
<dbReference type="PRINTS" id="PR00723">
    <property type="entry name" value="SUBTILISIN"/>
</dbReference>
<sequence length="490" mass="51643">MRTKVAAVVGSMLIATSLLAGSGYAKPASQSQAGQASQKQKYVIAFQSSLPANYETLITKAGGKVLRALPELGGLEAESERADFLSNLSGVSGIQAANPELEYKLDEDTAAADGQPVTDIPQDADTYWPYQWDIQRITNNGASYKLETGGTVNSDGTVKHKAVVGVIDTGIDANHPDLKANFLGGVNFVPAGVDASETGDPSDIRDREGHGTHVAGSIAADGKVKGVGPGLGIRSYRVFAAEGGAPTSWIAAAVVQAAKDKVDVINMSIGGYDGIARYTYDGLKYNDVADMLLWKRALQYAVGRNVTVVAAAGNESLNLNDSNAVVDYMNQTYGYLGLTFKSAVKEVPGTLPGVINVSSSNKWSSDKIAFYSNYGSTIDVAAPGGDNGPVYDASRNLDERDFHYRTLSTWPTYLEPYFTSNLRGYALLHGTSMAAPKVAGIAGVIKAAHPEYTPAQVQALIKQTASDLGKPGQDPLFGSGEANIFNALSH</sequence>
<dbReference type="STRING" id="1268072.PSAB_23215"/>
<dbReference type="InterPro" id="IPR000209">
    <property type="entry name" value="Peptidase_S8/S53_dom"/>
</dbReference>
<keyword evidence="11" id="KW-1185">Reference proteome</keyword>
<dbReference type="OrthoDB" id="9798386at2"/>
<dbReference type="InterPro" id="IPR022398">
    <property type="entry name" value="Peptidase_S8_His-AS"/>
</dbReference>
<protein>
    <submittedName>
        <fullName evidence="10">Nisin leader peptide-processing serine protease NisP</fullName>
    </submittedName>
</protein>
<dbReference type="Gene3D" id="3.40.50.200">
    <property type="entry name" value="Peptidase S8/S53 domain"/>
    <property type="match status" value="1"/>
</dbReference>
<dbReference type="InterPro" id="IPR023827">
    <property type="entry name" value="Peptidase_S8_Asp-AS"/>
</dbReference>
<feature type="chain" id="PRO_5039329734" evidence="8">
    <location>
        <begin position="21"/>
        <end position="490"/>
    </location>
</feature>
<dbReference type="InterPro" id="IPR036852">
    <property type="entry name" value="Peptidase_S8/S53_dom_sf"/>
</dbReference>
<evidence type="ECO:0000256" key="3">
    <source>
        <dbReference type="ARBA" id="ARBA00022801"/>
    </source>
</evidence>
<dbReference type="AlphaFoldDB" id="X4ZSV4"/>
<dbReference type="PROSITE" id="PS00137">
    <property type="entry name" value="SUBTILASE_HIS"/>
    <property type="match status" value="1"/>
</dbReference>
<dbReference type="InterPro" id="IPR008357">
    <property type="entry name" value="Lanit_process"/>
</dbReference>
<dbReference type="SUPFAM" id="SSF52743">
    <property type="entry name" value="Subtilisin-like"/>
    <property type="match status" value="1"/>
</dbReference>
<keyword evidence="4 6" id="KW-0720">Serine protease</keyword>
<feature type="active site" description="Charge relay system" evidence="5 6">
    <location>
        <position position="168"/>
    </location>
</feature>
<comment type="similarity">
    <text evidence="1 6 7">Belongs to the peptidase S8 family.</text>
</comment>
<organism evidence="10 11">
    <name type="scientific">Paenibacillus sabinae T27</name>
    <dbReference type="NCBI Taxonomy" id="1268072"/>
    <lineage>
        <taxon>Bacteria</taxon>
        <taxon>Bacillati</taxon>
        <taxon>Bacillota</taxon>
        <taxon>Bacilli</taxon>
        <taxon>Bacillales</taxon>
        <taxon>Paenibacillaceae</taxon>
        <taxon>Paenibacillus</taxon>
    </lineage>
</organism>
<evidence type="ECO:0000256" key="7">
    <source>
        <dbReference type="RuleBase" id="RU003355"/>
    </source>
</evidence>
<gene>
    <name evidence="10" type="ORF">PSAB_23215</name>
</gene>
<dbReference type="RefSeq" id="WP_025336974.1">
    <property type="nucleotide sequence ID" value="NZ_CP004078.1"/>
</dbReference>
<proteinExistence type="inferred from homology"/>
<keyword evidence="2 6" id="KW-0645">Protease</keyword>
<keyword evidence="3 6" id="KW-0378">Hydrolase</keyword>
<dbReference type="Proteomes" id="UP000019772">
    <property type="component" value="Chromosome"/>
</dbReference>
<dbReference type="HOGENOM" id="CLU_011263_17_0_9"/>
<feature type="active site" description="Charge relay system" evidence="5 6">
    <location>
        <position position="432"/>
    </location>
</feature>
<dbReference type="InterPro" id="IPR015500">
    <property type="entry name" value="Peptidase_S8_subtilisin-rel"/>
</dbReference>
<evidence type="ECO:0000259" key="9">
    <source>
        <dbReference type="Pfam" id="PF00082"/>
    </source>
</evidence>
<dbReference type="InterPro" id="IPR023828">
    <property type="entry name" value="Peptidase_S8_Ser-AS"/>
</dbReference>
<dbReference type="Pfam" id="PF00082">
    <property type="entry name" value="Peptidase_S8"/>
    <property type="match status" value="1"/>
</dbReference>
<evidence type="ECO:0000256" key="2">
    <source>
        <dbReference type="ARBA" id="ARBA00022670"/>
    </source>
</evidence>
<dbReference type="GO" id="GO:0004252">
    <property type="term" value="F:serine-type endopeptidase activity"/>
    <property type="evidence" value="ECO:0007669"/>
    <property type="project" value="UniProtKB-UniRule"/>
</dbReference>
<dbReference type="KEGG" id="psab:PSAB_23215"/>
<dbReference type="PROSITE" id="PS51892">
    <property type="entry name" value="SUBTILASE"/>
    <property type="match status" value="1"/>
</dbReference>
<feature type="signal peptide" evidence="8">
    <location>
        <begin position="1"/>
        <end position="20"/>
    </location>
</feature>
<keyword evidence="8" id="KW-0732">Signal</keyword>